<feature type="transmembrane region" description="Helical" evidence="1">
    <location>
        <begin position="59"/>
        <end position="76"/>
    </location>
</feature>
<evidence type="ECO:0000259" key="2">
    <source>
        <dbReference type="Pfam" id="PF20153"/>
    </source>
</evidence>
<keyword evidence="1" id="KW-0472">Membrane</keyword>
<sequence length="301" mass="34298">MEKEANTSYPEPKLPEVYEHGAQHVFSLPQSSDCWKECLNMVDEYDANRCRGWREEIDTLLVFAGLFSAVVTAFSVESYKWLDTDPEDATAEILIHIANHLNLLNSSLPTTIPTKFNPPSSSIRINICWFLSLTLSLTAVVIGILCKQWMREHRSNPPKFSSHKDTLLLRQMRHQSLRKWGVSGMVNTLPLLLECALILFFLGVLDLLWSLNQIVAIVITIQVGLAILFLVATTVLPTISFTCWKPSIPCPYKSPQAWLFYQFTDFILPRKWPGFGITVNSFFRGLSDWFSSDTFHSSYVT</sequence>
<reference evidence="3" key="1">
    <citation type="journal article" date="2021" name="Genome Biol. Evol.">
        <title>The assembled and annotated genome of the fairy-ring fungus Marasmius oreades.</title>
        <authorList>
            <person name="Hiltunen M."/>
            <person name="Ament-Velasquez S.L."/>
            <person name="Johannesson H."/>
        </authorList>
    </citation>
    <scope>NUCLEOTIDE SEQUENCE</scope>
    <source>
        <strain evidence="3">03SP1</strain>
    </source>
</reference>
<evidence type="ECO:0000256" key="1">
    <source>
        <dbReference type="SAM" id="Phobius"/>
    </source>
</evidence>
<keyword evidence="4" id="KW-1185">Reference proteome</keyword>
<feature type="transmembrane region" description="Helical" evidence="1">
    <location>
        <begin position="214"/>
        <end position="236"/>
    </location>
</feature>
<dbReference type="EMBL" id="CM032185">
    <property type="protein sequence ID" value="KAG7091721.1"/>
    <property type="molecule type" value="Genomic_DNA"/>
</dbReference>
<dbReference type="GeneID" id="66077198"/>
<dbReference type="Pfam" id="PF20153">
    <property type="entry name" value="DUF6535"/>
    <property type="match status" value="1"/>
</dbReference>
<dbReference type="InterPro" id="IPR045338">
    <property type="entry name" value="DUF6535"/>
</dbReference>
<feature type="transmembrane region" description="Helical" evidence="1">
    <location>
        <begin position="180"/>
        <end position="202"/>
    </location>
</feature>
<dbReference type="RefSeq" id="XP_043008191.1">
    <property type="nucleotide sequence ID" value="XM_043152908.1"/>
</dbReference>
<dbReference type="KEGG" id="more:E1B28_008122"/>
<dbReference type="OrthoDB" id="3235960at2759"/>
<keyword evidence="1" id="KW-1133">Transmembrane helix</keyword>
<feature type="transmembrane region" description="Helical" evidence="1">
    <location>
        <begin position="123"/>
        <end position="146"/>
    </location>
</feature>
<evidence type="ECO:0000313" key="4">
    <source>
        <dbReference type="Proteomes" id="UP001049176"/>
    </source>
</evidence>
<accession>A0A9P7RXS8</accession>
<evidence type="ECO:0000313" key="3">
    <source>
        <dbReference type="EMBL" id="KAG7091721.1"/>
    </source>
</evidence>
<keyword evidence="1" id="KW-0812">Transmembrane</keyword>
<dbReference type="Proteomes" id="UP001049176">
    <property type="component" value="Chromosome 5"/>
</dbReference>
<proteinExistence type="predicted"/>
<name>A0A9P7RXS8_9AGAR</name>
<protein>
    <recommendedName>
        <fullName evidence="2">DUF6535 domain-containing protein</fullName>
    </recommendedName>
</protein>
<gene>
    <name evidence="3" type="ORF">E1B28_008122</name>
</gene>
<dbReference type="AlphaFoldDB" id="A0A9P7RXS8"/>
<comment type="caution">
    <text evidence="3">The sequence shown here is derived from an EMBL/GenBank/DDBJ whole genome shotgun (WGS) entry which is preliminary data.</text>
</comment>
<organism evidence="3 4">
    <name type="scientific">Marasmius oreades</name>
    <name type="common">fairy-ring Marasmius</name>
    <dbReference type="NCBI Taxonomy" id="181124"/>
    <lineage>
        <taxon>Eukaryota</taxon>
        <taxon>Fungi</taxon>
        <taxon>Dikarya</taxon>
        <taxon>Basidiomycota</taxon>
        <taxon>Agaricomycotina</taxon>
        <taxon>Agaricomycetes</taxon>
        <taxon>Agaricomycetidae</taxon>
        <taxon>Agaricales</taxon>
        <taxon>Marasmiineae</taxon>
        <taxon>Marasmiaceae</taxon>
        <taxon>Marasmius</taxon>
    </lineage>
</organism>
<feature type="domain" description="DUF6535" evidence="2">
    <location>
        <begin position="35"/>
        <end position="210"/>
    </location>
</feature>